<keyword evidence="2" id="KW-0378">Hydrolase</keyword>
<keyword evidence="9" id="KW-1185">Reference proteome</keyword>
<keyword evidence="1" id="KW-0547">Nucleotide-binding</keyword>
<comment type="function">
    <text evidence="5">Zinc chaperone that directly transfers zinc cofactor to target proteins, thereby activating them. Zinc is transferred from the CXCC motif in the GTPase domain to the zinc binding site in target proteins in a process requiring GTP hydrolysis.</text>
</comment>
<dbReference type="SUPFAM" id="SSF90002">
    <property type="entry name" value="Hypothetical protein YjiA, C-terminal domain"/>
    <property type="match status" value="1"/>
</dbReference>
<evidence type="ECO:0000256" key="4">
    <source>
        <dbReference type="ARBA" id="ARBA00034320"/>
    </source>
</evidence>
<dbReference type="Pfam" id="PF02492">
    <property type="entry name" value="cobW"/>
    <property type="match status" value="1"/>
</dbReference>
<evidence type="ECO:0000256" key="6">
    <source>
        <dbReference type="ARBA" id="ARBA00049117"/>
    </source>
</evidence>
<comment type="caution">
    <text evidence="8">The sequence shown here is derived from an EMBL/GenBank/DDBJ whole genome shotgun (WGS) entry which is preliminary data.</text>
</comment>
<gene>
    <name evidence="8" type="ORF">RM190_02675</name>
</gene>
<dbReference type="Proteomes" id="UP001251085">
    <property type="component" value="Unassembled WGS sequence"/>
</dbReference>
<comment type="similarity">
    <text evidence="4">Belongs to the SIMIBI class G3E GTPase family. ZNG1 subfamily.</text>
</comment>
<evidence type="ECO:0000256" key="1">
    <source>
        <dbReference type="ARBA" id="ARBA00022741"/>
    </source>
</evidence>
<evidence type="ECO:0000259" key="7">
    <source>
        <dbReference type="SMART" id="SM00833"/>
    </source>
</evidence>
<proteinExistence type="inferred from homology"/>
<dbReference type="PANTHER" id="PTHR13748">
    <property type="entry name" value="COBW-RELATED"/>
    <property type="match status" value="1"/>
</dbReference>
<dbReference type="Pfam" id="PF07683">
    <property type="entry name" value="CobW_C"/>
    <property type="match status" value="1"/>
</dbReference>
<dbReference type="SMART" id="SM00833">
    <property type="entry name" value="CobW_C"/>
    <property type="match status" value="1"/>
</dbReference>
<dbReference type="InterPro" id="IPR051316">
    <property type="entry name" value="Zinc-reg_GTPase_activator"/>
</dbReference>
<dbReference type="InterPro" id="IPR036627">
    <property type="entry name" value="CobW-likC_sf"/>
</dbReference>
<keyword evidence="3" id="KW-0143">Chaperone</keyword>
<evidence type="ECO:0000256" key="5">
    <source>
        <dbReference type="ARBA" id="ARBA00045658"/>
    </source>
</evidence>
<evidence type="ECO:0000313" key="9">
    <source>
        <dbReference type="Proteomes" id="UP001251085"/>
    </source>
</evidence>
<comment type="catalytic activity">
    <reaction evidence="6">
        <text>GTP + H2O = GDP + phosphate + H(+)</text>
        <dbReference type="Rhea" id="RHEA:19669"/>
        <dbReference type="ChEBI" id="CHEBI:15377"/>
        <dbReference type="ChEBI" id="CHEBI:15378"/>
        <dbReference type="ChEBI" id="CHEBI:37565"/>
        <dbReference type="ChEBI" id="CHEBI:43474"/>
        <dbReference type="ChEBI" id="CHEBI:58189"/>
    </reaction>
    <physiologicalReaction direction="left-to-right" evidence="6">
        <dbReference type="Rhea" id="RHEA:19670"/>
    </physiologicalReaction>
</comment>
<reference evidence="9" key="1">
    <citation type="submission" date="2023-07" db="EMBL/GenBank/DDBJ databases">
        <title>Characterization of two Paracoccaceae strains isolated from Phycosphere and proposal of Xinfangfangia lacusdiani sp. nov.</title>
        <authorList>
            <person name="Deng Y."/>
            <person name="Zhang Y.Q."/>
        </authorList>
    </citation>
    <scope>NUCLEOTIDE SEQUENCE [LARGE SCALE GENOMIC DNA]</scope>
    <source>
        <strain evidence="9">CPCC 101403</strain>
    </source>
</reference>
<dbReference type="EMBL" id="JAVRQI010000002">
    <property type="protein sequence ID" value="MDT1060744.1"/>
    <property type="molecule type" value="Genomic_DNA"/>
</dbReference>
<dbReference type="RefSeq" id="WP_311757850.1">
    <property type="nucleotide sequence ID" value="NZ_JAVRQI010000002.1"/>
</dbReference>
<evidence type="ECO:0000256" key="3">
    <source>
        <dbReference type="ARBA" id="ARBA00023186"/>
    </source>
</evidence>
<accession>A0ABU3E951</accession>
<organism evidence="8 9">
    <name type="scientific">Paracoccus broussonetiae</name>
    <dbReference type="NCBI Taxonomy" id="3075834"/>
    <lineage>
        <taxon>Bacteria</taxon>
        <taxon>Pseudomonadati</taxon>
        <taxon>Pseudomonadota</taxon>
        <taxon>Alphaproteobacteria</taxon>
        <taxon>Rhodobacterales</taxon>
        <taxon>Paracoccaceae</taxon>
        <taxon>Paracoccus</taxon>
    </lineage>
</organism>
<dbReference type="Gene3D" id="3.30.1220.10">
    <property type="entry name" value="CobW-like, C-terminal domain"/>
    <property type="match status" value="1"/>
</dbReference>
<dbReference type="CDD" id="cd03112">
    <property type="entry name" value="CobW-like"/>
    <property type="match status" value="1"/>
</dbReference>
<name>A0ABU3E951_9RHOB</name>
<dbReference type="PANTHER" id="PTHR13748:SF62">
    <property type="entry name" value="COBW DOMAIN-CONTAINING PROTEIN"/>
    <property type="match status" value="1"/>
</dbReference>
<sequence length="317" mass="33807">MAGPLPVNILCGYLGAGKTTLLNHLLTRATERVLVMVNDFGDVPVDASLIARQTTDTIQLSNGCICCSMGGGLFDAFDKALNLRGKVDRLVIEASGVAEPRRLASFALAERDLDCQAVLAVVDPLCIAERLADPRTGQVARRQILGADALFLSRADISGRVALRRAARLLAGMNPLASQHLAPDGVLDQALRQSHDFNALSALHPADDRDGDHRNLFASRTLRLAGPVDRQHLLAAISRHQRGIHRLKGYLRLSEDALPQLLQLAGGVVTLVPVEGAGELPMDRVVAIGPDAGCIDALQAELAGQEVRVAATREGWA</sequence>
<dbReference type="InterPro" id="IPR027417">
    <property type="entry name" value="P-loop_NTPase"/>
</dbReference>
<dbReference type="InterPro" id="IPR003495">
    <property type="entry name" value="CobW/HypB/UreG_nucleotide-bd"/>
</dbReference>
<evidence type="ECO:0000313" key="8">
    <source>
        <dbReference type="EMBL" id="MDT1060744.1"/>
    </source>
</evidence>
<dbReference type="InterPro" id="IPR011629">
    <property type="entry name" value="CobW-like_C"/>
</dbReference>
<feature type="domain" description="CobW C-terminal" evidence="7">
    <location>
        <begin position="217"/>
        <end position="299"/>
    </location>
</feature>
<dbReference type="Gene3D" id="3.40.50.300">
    <property type="entry name" value="P-loop containing nucleotide triphosphate hydrolases"/>
    <property type="match status" value="1"/>
</dbReference>
<protein>
    <submittedName>
        <fullName evidence="8">GTP-binding protein</fullName>
    </submittedName>
</protein>
<evidence type="ECO:0000256" key="2">
    <source>
        <dbReference type="ARBA" id="ARBA00022801"/>
    </source>
</evidence>
<dbReference type="SUPFAM" id="SSF52540">
    <property type="entry name" value="P-loop containing nucleoside triphosphate hydrolases"/>
    <property type="match status" value="1"/>
</dbReference>